<dbReference type="Proteomes" id="UP000184330">
    <property type="component" value="Unassembled WGS sequence"/>
</dbReference>
<accession>A0A1L7XYF7</accession>
<dbReference type="EMBL" id="FJOG01000088">
    <property type="protein sequence ID" value="CZR69996.1"/>
    <property type="molecule type" value="Genomic_DNA"/>
</dbReference>
<evidence type="ECO:0008006" key="3">
    <source>
        <dbReference type="Google" id="ProtNLM"/>
    </source>
</evidence>
<name>A0A1L7XYF7_9HELO</name>
<dbReference type="OrthoDB" id="2334691at2759"/>
<protein>
    <recommendedName>
        <fullName evidence="3">Carboxylic ester hydrolase</fullName>
    </recommendedName>
</protein>
<evidence type="ECO:0000313" key="2">
    <source>
        <dbReference type="Proteomes" id="UP000184330"/>
    </source>
</evidence>
<dbReference type="Gene3D" id="3.40.50.1820">
    <property type="entry name" value="alpha/beta hydrolase"/>
    <property type="match status" value="1"/>
</dbReference>
<evidence type="ECO:0000313" key="1">
    <source>
        <dbReference type="EMBL" id="CZR69996.1"/>
    </source>
</evidence>
<keyword evidence="2" id="KW-1185">Reference proteome</keyword>
<dbReference type="SUPFAM" id="SSF53474">
    <property type="entry name" value="alpha/beta-Hydrolases"/>
    <property type="match status" value="1"/>
</dbReference>
<proteinExistence type="predicted"/>
<dbReference type="InterPro" id="IPR029058">
    <property type="entry name" value="AB_hydrolase_fold"/>
</dbReference>
<organism evidence="1 2">
    <name type="scientific">Phialocephala subalpina</name>
    <dbReference type="NCBI Taxonomy" id="576137"/>
    <lineage>
        <taxon>Eukaryota</taxon>
        <taxon>Fungi</taxon>
        <taxon>Dikarya</taxon>
        <taxon>Ascomycota</taxon>
        <taxon>Pezizomycotina</taxon>
        <taxon>Leotiomycetes</taxon>
        <taxon>Helotiales</taxon>
        <taxon>Mollisiaceae</taxon>
        <taxon>Phialocephala</taxon>
        <taxon>Phialocephala fortinii species complex</taxon>
    </lineage>
</organism>
<sequence length="287" mass="32135">MPHALVTVDTVKPEFYEELYLVGKIPLTQCIVANQFSYCLYIPRRYQSLRALVFIVIVHGSGRDSCNLRDSFVDLAERQGCAILCPLFPRLPQDPYDLSNYKTISYQNSRYDLILLAMINEVTIRYPRIQCEKFLLYGFSGGGQFVHRFAYLHPGNLCGLAIGAPGTITLPDPQLEFPSGIKDIEEVFGVVLDWEALKKVPTMFIAGQEDTDDFHAIARGRAPPLSLGEGGRYGGTVRLEKAWSAFGSTSHFVAVSKAAHDESRLIPFVKEFFEQVLSHRHGDQAAL</sequence>
<reference evidence="1 2" key="1">
    <citation type="submission" date="2016-03" db="EMBL/GenBank/DDBJ databases">
        <authorList>
            <person name="Ploux O."/>
        </authorList>
    </citation>
    <scope>NUCLEOTIDE SEQUENCE [LARGE SCALE GENOMIC DNA]</scope>
    <source>
        <strain evidence="1 2">UAMH 11012</strain>
    </source>
</reference>
<gene>
    <name evidence="1" type="ORF">PAC_19897</name>
</gene>
<dbReference type="AlphaFoldDB" id="A0A1L7XYF7"/>